<dbReference type="EMBL" id="CP015085">
    <property type="protein sequence ID" value="ANK02150.1"/>
    <property type="molecule type" value="Genomic_DNA"/>
</dbReference>
<proteinExistence type="predicted"/>
<evidence type="ECO:0000313" key="2">
    <source>
        <dbReference type="Proteomes" id="UP000183316"/>
    </source>
</evidence>
<name>A0A192C8B1_ECO25</name>
<gene>
    <name evidence="1" type="ORF">WLH_00889</name>
</gene>
<sequence length="32" mass="3710">MKMEAPGCEERFCPWLLRIINGIHTRSEMTGC</sequence>
<accession>A0A192C8B1</accession>
<dbReference type="AlphaFoldDB" id="A0A192C8B1"/>
<protein>
    <submittedName>
        <fullName evidence="1">Uncharacterized protein</fullName>
    </submittedName>
</protein>
<dbReference type="Proteomes" id="UP000183316">
    <property type="component" value="Chromosome"/>
</dbReference>
<dbReference type="PATRIC" id="fig|941280.3.peg.878"/>
<evidence type="ECO:0000313" key="1">
    <source>
        <dbReference type="EMBL" id="ANK02150.1"/>
    </source>
</evidence>
<reference evidence="1 2" key="1">
    <citation type="submission" date="2016-03" db="EMBL/GenBank/DDBJ databases">
        <title>Genome Sequence and Comparative Pathogenic Determinants of Uropathogenic Escherichia coli O25b:H4, a Clinical Isolate from Saudi Arabia.</title>
        <authorList>
            <person name="Alyamani E.A.J."/>
            <person name="Khiyami M.A."/>
            <person name="Booq R.Y."/>
            <person name="Bahwerth F.S."/>
            <person name="Vaisvil B."/>
            <person name="Schmitt D.P."/>
            <person name="Kapatral V."/>
        </authorList>
    </citation>
    <scope>NUCLEOTIDE SEQUENCE [LARGE SCALE GENOMIC DNA]</scope>
    <source>
        <strain evidence="1 2">O25b:H4</strain>
    </source>
</reference>
<organism evidence="1 2">
    <name type="scientific">Escherichia coli O25b:H4</name>
    <dbReference type="NCBI Taxonomy" id="941280"/>
    <lineage>
        <taxon>Bacteria</taxon>
        <taxon>Pseudomonadati</taxon>
        <taxon>Pseudomonadota</taxon>
        <taxon>Gammaproteobacteria</taxon>
        <taxon>Enterobacterales</taxon>
        <taxon>Enterobacteriaceae</taxon>
        <taxon>Escherichia</taxon>
    </lineage>
</organism>